<keyword evidence="1" id="KW-0328">Glycosyltransferase</keyword>
<proteinExistence type="predicted"/>
<dbReference type="GO" id="GO:0016757">
    <property type="term" value="F:glycosyltransferase activity"/>
    <property type="evidence" value="ECO:0007669"/>
    <property type="project" value="UniProtKB-KW"/>
</dbReference>
<dbReference type="EMBL" id="MT898209">
    <property type="protein sequence ID" value="QOS22241.1"/>
    <property type="molecule type" value="Genomic_DNA"/>
</dbReference>
<sequence length="367" mass="42376">MTKNFLCKAFRKLGAYPLIRLVDDRWSNIESVNFEGEDVAVFIGPQTPWSTFHQRPQNIAKELASSCFKVIYCIAPFDKNEPDCLIAGFKEIEPNLFLYSDIADWNVSGNVKIIYACYPWHYNQAKILKTLYPNAELIYDIFDDIDLFYKGSITIKQHKELIKLCDKVLYSADFLKPKDATSKCFYFPNAVDVGHFSNSKVLKKIGYFGAIDHWFDFKSVHEAVIENDDCVFFFAGVVAKDCEKDFQSIMAHKNVFFLGKVNYEILPGLFKDMDMGIIPFIKSKLTDSVNPIKLHEYLALGLHVISSPLHEVMKYKEFIEVYDANSSLSNVIKRRKERLEAIKNRPITESWKELVNENILEGKDEDM</sequence>
<accession>A0A7M1W5I7</accession>
<dbReference type="SUPFAM" id="SSF53756">
    <property type="entry name" value="UDP-Glycosyltransferase/glycogen phosphorylase"/>
    <property type="match status" value="1"/>
</dbReference>
<keyword evidence="1" id="KW-0808">Transferase</keyword>
<gene>
    <name evidence="1" type="primary">tuaH</name>
    <name evidence="1" type="ORF">VP446_00012</name>
</gene>
<name>A0A7M1W5I7_VIBPH</name>
<organism evidence="1">
    <name type="scientific">Vibrio parahaemolyticus</name>
    <dbReference type="NCBI Taxonomy" id="670"/>
    <lineage>
        <taxon>Bacteria</taxon>
        <taxon>Pseudomonadati</taxon>
        <taxon>Pseudomonadota</taxon>
        <taxon>Gammaproteobacteria</taxon>
        <taxon>Vibrionales</taxon>
        <taxon>Vibrionaceae</taxon>
        <taxon>Vibrio</taxon>
    </lineage>
</organism>
<dbReference type="RefSeq" id="WP_043043593.1">
    <property type="nucleotide sequence ID" value="NZ_JYJQ01000072.1"/>
</dbReference>
<dbReference type="AlphaFoldDB" id="A0A7M1W5I7"/>
<reference evidence="1" key="1">
    <citation type="submission" date="2020-08" db="EMBL/GenBank/DDBJ databases">
        <title>Genetic structure, function and evolution of capsule biosynthesis loci in Vibrio parahaemolyticus.</title>
        <authorList>
            <person name="Li L."/>
            <person name="Bian S."/>
        </authorList>
    </citation>
    <scope>NUCLEOTIDE SEQUENCE</scope>
    <source>
        <strain evidence="1">VP446</strain>
    </source>
</reference>
<dbReference type="EC" id="2.4.-.-" evidence="1"/>
<dbReference type="Gene3D" id="3.40.50.2000">
    <property type="entry name" value="Glycogen Phosphorylase B"/>
    <property type="match status" value="1"/>
</dbReference>
<evidence type="ECO:0000313" key="1">
    <source>
        <dbReference type="EMBL" id="QOS22241.1"/>
    </source>
</evidence>
<protein>
    <submittedName>
        <fullName evidence="1">Putative teichuronic acid biosynthesis glycosyltransferase TuaH</fullName>
        <ecNumber evidence="1">2.4.-.-</ecNumber>
    </submittedName>
</protein>